<gene>
    <name evidence="2" type="ORF">NDU88_006386</name>
</gene>
<dbReference type="Proteomes" id="UP001066276">
    <property type="component" value="Chromosome 11"/>
</dbReference>
<evidence type="ECO:0000313" key="2">
    <source>
        <dbReference type="EMBL" id="KAJ1093281.1"/>
    </source>
</evidence>
<proteinExistence type="predicted"/>
<protein>
    <submittedName>
        <fullName evidence="2">Uncharacterized protein</fullName>
    </submittedName>
</protein>
<name>A0AAV7LPG6_PLEWA</name>
<accession>A0AAV7LPG6</accession>
<feature type="region of interest" description="Disordered" evidence="1">
    <location>
        <begin position="1"/>
        <end position="20"/>
    </location>
</feature>
<comment type="caution">
    <text evidence="2">The sequence shown here is derived from an EMBL/GenBank/DDBJ whole genome shotgun (WGS) entry which is preliminary data.</text>
</comment>
<dbReference type="AlphaFoldDB" id="A0AAV7LPG6"/>
<organism evidence="2 3">
    <name type="scientific">Pleurodeles waltl</name>
    <name type="common">Iberian ribbed newt</name>
    <dbReference type="NCBI Taxonomy" id="8319"/>
    <lineage>
        <taxon>Eukaryota</taxon>
        <taxon>Metazoa</taxon>
        <taxon>Chordata</taxon>
        <taxon>Craniata</taxon>
        <taxon>Vertebrata</taxon>
        <taxon>Euteleostomi</taxon>
        <taxon>Amphibia</taxon>
        <taxon>Batrachia</taxon>
        <taxon>Caudata</taxon>
        <taxon>Salamandroidea</taxon>
        <taxon>Salamandridae</taxon>
        <taxon>Pleurodelinae</taxon>
        <taxon>Pleurodeles</taxon>
    </lineage>
</organism>
<sequence>MGSLGPGEENAALAEEKEVRTATALEQKEAAAVLATEERKATLDLGALRLDVDRGENRATAVLVTEEKQAAVSIAWRTRLALEEQMGALAHEKSQHQWT</sequence>
<evidence type="ECO:0000256" key="1">
    <source>
        <dbReference type="SAM" id="MobiDB-lite"/>
    </source>
</evidence>
<reference evidence="2" key="1">
    <citation type="journal article" date="2022" name="bioRxiv">
        <title>Sequencing and chromosome-scale assembly of the giantPleurodeles waltlgenome.</title>
        <authorList>
            <person name="Brown T."/>
            <person name="Elewa A."/>
            <person name="Iarovenko S."/>
            <person name="Subramanian E."/>
            <person name="Araus A.J."/>
            <person name="Petzold A."/>
            <person name="Susuki M."/>
            <person name="Suzuki K.-i.T."/>
            <person name="Hayashi T."/>
            <person name="Toyoda A."/>
            <person name="Oliveira C."/>
            <person name="Osipova E."/>
            <person name="Leigh N.D."/>
            <person name="Simon A."/>
            <person name="Yun M.H."/>
        </authorList>
    </citation>
    <scope>NUCLEOTIDE SEQUENCE</scope>
    <source>
        <strain evidence="2">20211129_DDA</strain>
        <tissue evidence="2">Liver</tissue>
    </source>
</reference>
<evidence type="ECO:0000313" key="3">
    <source>
        <dbReference type="Proteomes" id="UP001066276"/>
    </source>
</evidence>
<dbReference type="EMBL" id="JANPWB010000015">
    <property type="protein sequence ID" value="KAJ1093281.1"/>
    <property type="molecule type" value="Genomic_DNA"/>
</dbReference>
<keyword evidence="3" id="KW-1185">Reference proteome</keyword>